<gene>
    <name evidence="1" type="ORF">JOE42_003945</name>
</gene>
<proteinExistence type="predicted"/>
<comment type="caution">
    <text evidence="1">The sequence shown here is derived from an EMBL/GenBank/DDBJ whole genome shotgun (WGS) entry which is preliminary data.</text>
</comment>
<name>A0ABS2KZ63_9NOCA</name>
<reference evidence="1 2" key="1">
    <citation type="submission" date="2021-01" db="EMBL/GenBank/DDBJ databases">
        <title>Genomics of switchgrass bacterial isolates.</title>
        <authorList>
            <person name="Shade A."/>
        </authorList>
    </citation>
    <scope>NUCLEOTIDE SEQUENCE [LARGE SCALE GENOMIC DNA]</scope>
    <source>
        <strain evidence="1 2">PvP111</strain>
    </source>
</reference>
<dbReference type="EMBL" id="JAFBBK010000001">
    <property type="protein sequence ID" value="MBM7417212.1"/>
    <property type="molecule type" value="Genomic_DNA"/>
</dbReference>
<dbReference type="Proteomes" id="UP000703038">
    <property type="component" value="Unassembled WGS sequence"/>
</dbReference>
<evidence type="ECO:0000313" key="1">
    <source>
        <dbReference type="EMBL" id="MBM7417212.1"/>
    </source>
</evidence>
<evidence type="ECO:0000313" key="2">
    <source>
        <dbReference type="Proteomes" id="UP000703038"/>
    </source>
</evidence>
<keyword evidence="2" id="KW-1185">Reference proteome</keyword>
<organism evidence="1 2">
    <name type="scientific">Rhodococcoides corynebacterioides</name>
    <dbReference type="NCBI Taxonomy" id="53972"/>
    <lineage>
        <taxon>Bacteria</taxon>
        <taxon>Bacillati</taxon>
        <taxon>Actinomycetota</taxon>
        <taxon>Actinomycetes</taxon>
        <taxon>Mycobacteriales</taxon>
        <taxon>Nocardiaceae</taxon>
        <taxon>Rhodococcoides</taxon>
    </lineage>
</organism>
<protein>
    <submittedName>
        <fullName evidence="1">Uncharacterized protein</fullName>
    </submittedName>
</protein>
<sequence length="52" mass="5750">MWWFIIGFVAVWMVVSVVLGVRVGHAIHVADVEEDVEHAHDVDGDAPLAPTR</sequence>
<accession>A0ABS2KZ63</accession>
<dbReference type="RefSeq" id="WP_204869848.1">
    <property type="nucleotide sequence ID" value="NZ_JAFBBK010000001.1"/>
</dbReference>